<evidence type="ECO:0000256" key="1">
    <source>
        <dbReference type="SAM" id="Phobius"/>
    </source>
</evidence>
<organism evidence="2 3">
    <name type="scientific">Corynebacterium mendelii</name>
    <dbReference type="NCBI Taxonomy" id="2765362"/>
    <lineage>
        <taxon>Bacteria</taxon>
        <taxon>Bacillati</taxon>
        <taxon>Actinomycetota</taxon>
        <taxon>Actinomycetes</taxon>
        <taxon>Mycobacteriales</taxon>
        <taxon>Corynebacteriaceae</taxon>
        <taxon>Corynebacterium</taxon>
    </lineage>
</organism>
<dbReference type="InterPro" id="IPR043426">
    <property type="entry name" value="MltB-like"/>
</dbReference>
<gene>
    <name evidence="2" type="ORF">JZY06_09130</name>
</gene>
<dbReference type="InterPro" id="IPR023346">
    <property type="entry name" value="Lysozyme-like_dom_sf"/>
</dbReference>
<dbReference type="EMBL" id="JAFLEQ010000016">
    <property type="protein sequence ID" value="MBN9644768.1"/>
    <property type="molecule type" value="Genomic_DNA"/>
</dbReference>
<dbReference type="Gene3D" id="1.10.530.10">
    <property type="match status" value="1"/>
</dbReference>
<dbReference type="GO" id="GO:0009253">
    <property type="term" value="P:peptidoglycan catabolic process"/>
    <property type="evidence" value="ECO:0007669"/>
    <property type="project" value="TreeGrafter"/>
</dbReference>
<dbReference type="AlphaFoldDB" id="A0A939IY54"/>
<dbReference type="Proteomes" id="UP000664332">
    <property type="component" value="Unassembled WGS sequence"/>
</dbReference>
<proteinExistence type="predicted"/>
<dbReference type="RefSeq" id="WP_207279465.1">
    <property type="nucleotide sequence ID" value="NZ_JAFLEQ010000016.1"/>
</dbReference>
<accession>A0A939IY54</accession>
<feature type="transmembrane region" description="Helical" evidence="1">
    <location>
        <begin position="6"/>
        <end position="27"/>
    </location>
</feature>
<dbReference type="PANTHER" id="PTHR30163">
    <property type="entry name" value="MEMBRANE-BOUND LYTIC MUREIN TRANSGLYCOSYLASE B"/>
    <property type="match status" value="1"/>
</dbReference>
<sequence length="255" mass="26833">MAGGCMVIVTVAILGVIALVGWGVSTVPIHNPMVRKLPIPADVPPAPGQPVPEIDTAMPGRTAGQLTDWADPIADGTRIPAQALRAYGNAVVIARHVWPECHLAWTTLAGIGWVETRHGSYNGNVFSPSHLDDNGYAVPKIVGIALDGSPGFAEIPDTDGGAWDGDTDYDRAVGPMQFIPTSWEIFGRDANGDGVADPHQIDDAALAAAHLLCTRGGDLATPEGWTRAVRSYNASRQYLIDVRDAAANYALGQPA</sequence>
<keyword evidence="1" id="KW-0472">Membrane</keyword>
<dbReference type="SUPFAM" id="SSF53955">
    <property type="entry name" value="Lysozyme-like"/>
    <property type="match status" value="1"/>
</dbReference>
<dbReference type="PANTHER" id="PTHR30163:SF8">
    <property type="entry name" value="LYTIC MUREIN TRANSGLYCOSYLASE"/>
    <property type="match status" value="1"/>
</dbReference>
<dbReference type="CDD" id="cd13399">
    <property type="entry name" value="Slt35-like"/>
    <property type="match status" value="1"/>
</dbReference>
<reference evidence="2" key="1">
    <citation type="submission" date="2021-03" db="EMBL/GenBank/DDBJ databases">
        <authorList>
            <person name="Sun Q."/>
        </authorList>
    </citation>
    <scope>NUCLEOTIDE SEQUENCE</scope>
    <source>
        <strain evidence="2">CCM 8862</strain>
    </source>
</reference>
<keyword evidence="1" id="KW-1133">Transmembrane helix</keyword>
<comment type="caution">
    <text evidence="2">The sequence shown here is derived from an EMBL/GenBank/DDBJ whole genome shotgun (WGS) entry which is preliminary data.</text>
</comment>
<name>A0A939IY54_9CORY</name>
<dbReference type="GO" id="GO:0008933">
    <property type="term" value="F:peptidoglycan lytic transglycosylase activity"/>
    <property type="evidence" value="ECO:0007669"/>
    <property type="project" value="TreeGrafter"/>
</dbReference>
<evidence type="ECO:0000313" key="2">
    <source>
        <dbReference type="EMBL" id="MBN9644768.1"/>
    </source>
</evidence>
<keyword evidence="3" id="KW-1185">Reference proteome</keyword>
<evidence type="ECO:0000313" key="3">
    <source>
        <dbReference type="Proteomes" id="UP000664332"/>
    </source>
</evidence>
<keyword evidence="1" id="KW-0812">Transmembrane</keyword>
<protein>
    <submittedName>
        <fullName evidence="2">Lytic murein transglycosylase</fullName>
    </submittedName>
</protein>